<organism evidence="8 9">
    <name type="scientific">Serratia rubidaea</name>
    <name type="common">Serratia marinorubra</name>
    <dbReference type="NCBI Taxonomy" id="61652"/>
    <lineage>
        <taxon>Bacteria</taxon>
        <taxon>Pseudomonadati</taxon>
        <taxon>Pseudomonadota</taxon>
        <taxon>Gammaproteobacteria</taxon>
        <taxon>Enterobacterales</taxon>
        <taxon>Yersiniaceae</taxon>
        <taxon>Serratia</taxon>
    </lineage>
</organism>
<gene>
    <name evidence="8" type="ORF">NCTC12971_01938</name>
</gene>
<dbReference type="GO" id="GO:0005524">
    <property type="term" value="F:ATP binding"/>
    <property type="evidence" value="ECO:0007669"/>
    <property type="project" value="UniProtKB-KW"/>
</dbReference>
<dbReference type="AlphaFoldDB" id="A0A4U9HES5"/>
<dbReference type="Proteomes" id="UP000307968">
    <property type="component" value="Chromosome"/>
</dbReference>
<evidence type="ECO:0000256" key="5">
    <source>
        <dbReference type="SAM" id="MobiDB-lite"/>
    </source>
</evidence>
<dbReference type="SUPFAM" id="SSF90123">
    <property type="entry name" value="ABC transporter transmembrane region"/>
    <property type="match status" value="1"/>
</dbReference>
<keyword evidence="3 6" id="KW-1133">Transmembrane helix</keyword>
<keyword evidence="2 6" id="KW-0812">Transmembrane</keyword>
<evidence type="ECO:0000256" key="1">
    <source>
        <dbReference type="ARBA" id="ARBA00004651"/>
    </source>
</evidence>
<keyword evidence="8" id="KW-0547">Nucleotide-binding</keyword>
<evidence type="ECO:0000256" key="4">
    <source>
        <dbReference type="ARBA" id="ARBA00023136"/>
    </source>
</evidence>
<feature type="compositionally biased region" description="Basic and acidic residues" evidence="5">
    <location>
        <begin position="167"/>
        <end position="177"/>
    </location>
</feature>
<comment type="subcellular location">
    <subcellularLocation>
        <location evidence="1">Cell membrane</location>
        <topology evidence="1">Multi-pass membrane protein</topology>
    </subcellularLocation>
</comment>
<feature type="transmembrane region" description="Helical" evidence="6">
    <location>
        <begin position="81"/>
        <end position="101"/>
    </location>
</feature>
<dbReference type="PROSITE" id="PS50929">
    <property type="entry name" value="ABC_TM1F"/>
    <property type="match status" value="1"/>
</dbReference>
<dbReference type="GO" id="GO:0005886">
    <property type="term" value="C:plasma membrane"/>
    <property type="evidence" value="ECO:0007669"/>
    <property type="project" value="UniProtKB-SubCell"/>
</dbReference>
<dbReference type="GO" id="GO:0140359">
    <property type="term" value="F:ABC-type transporter activity"/>
    <property type="evidence" value="ECO:0007669"/>
    <property type="project" value="InterPro"/>
</dbReference>
<sequence length="210" mass="22833">MVSHDATFRVLAHLRVFTFSKILPLSPGGIARFRQAEVLNRLVADVDTLDHLYLRVISPLVSAAVVIVVVTFGLSFVDQTLALILGGILLLLLVLVPPLFYAAGKPIGGELTALRSQYRTGLTAWLQGQAELVVFGAVNDFRPHARSHRTALAAPSVATGVARRHRTGADDSGRRADGYPAAMADRRRRRRQRPAGRADCAVRVRRAGLL</sequence>
<dbReference type="EMBL" id="LR590463">
    <property type="protein sequence ID" value="VTP61426.1"/>
    <property type="molecule type" value="Genomic_DNA"/>
</dbReference>
<accession>A0A4U9HES5</accession>
<keyword evidence="4 6" id="KW-0472">Membrane</keyword>
<feature type="region of interest" description="Disordered" evidence="5">
    <location>
        <begin position="163"/>
        <end position="198"/>
    </location>
</feature>
<feature type="transmembrane region" description="Helical" evidence="6">
    <location>
        <begin position="52"/>
        <end position="74"/>
    </location>
</feature>
<evidence type="ECO:0000313" key="9">
    <source>
        <dbReference type="Proteomes" id="UP000307968"/>
    </source>
</evidence>
<protein>
    <submittedName>
        <fullName evidence="8">Cysteine/glutathione ABC transporter membrane /ATP-binding component</fullName>
    </submittedName>
</protein>
<feature type="domain" description="ABC transmembrane type-1" evidence="7">
    <location>
        <begin position="1"/>
        <end position="142"/>
    </location>
</feature>
<evidence type="ECO:0000259" key="7">
    <source>
        <dbReference type="PROSITE" id="PS50929"/>
    </source>
</evidence>
<evidence type="ECO:0000256" key="3">
    <source>
        <dbReference type="ARBA" id="ARBA00022989"/>
    </source>
</evidence>
<evidence type="ECO:0000313" key="8">
    <source>
        <dbReference type="EMBL" id="VTP61426.1"/>
    </source>
</evidence>
<evidence type="ECO:0000256" key="6">
    <source>
        <dbReference type="SAM" id="Phobius"/>
    </source>
</evidence>
<reference evidence="8 9" key="1">
    <citation type="submission" date="2019-05" db="EMBL/GenBank/DDBJ databases">
        <authorList>
            <consortium name="Pathogen Informatics"/>
        </authorList>
    </citation>
    <scope>NUCLEOTIDE SEQUENCE [LARGE SCALE GENOMIC DNA]</scope>
    <source>
        <strain evidence="8 9">NCTC12971</strain>
    </source>
</reference>
<dbReference type="InterPro" id="IPR011527">
    <property type="entry name" value="ABC1_TM_dom"/>
</dbReference>
<dbReference type="InterPro" id="IPR036640">
    <property type="entry name" value="ABC1_TM_sf"/>
</dbReference>
<dbReference type="Gene3D" id="1.20.1560.10">
    <property type="entry name" value="ABC transporter type 1, transmembrane domain"/>
    <property type="match status" value="1"/>
</dbReference>
<name>A0A4U9HES5_SERRU</name>
<proteinExistence type="predicted"/>
<evidence type="ECO:0000256" key="2">
    <source>
        <dbReference type="ARBA" id="ARBA00022692"/>
    </source>
</evidence>
<keyword evidence="8" id="KW-0067">ATP-binding</keyword>